<dbReference type="Pfam" id="PF19300">
    <property type="entry name" value="BPD_transp_1_N"/>
    <property type="match status" value="1"/>
</dbReference>
<evidence type="ECO:0000313" key="10">
    <source>
        <dbReference type="Proteomes" id="UP001267407"/>
    </source>
</evidence>
<evidence type="ECO:0000313" key="9">
    <source>
        <dbReference type="EMBL" id="MDS1308651.1"/>
    </source>
</evidence>
<dbReference type="RefSeq" id="WP_200371623.1">
    <property type="nucleotide sequence ID" value="NZ_JAVMBO010000003.1"/>
</dbReference>
<feature type="transmembrane region" description="Helical" evidence="7">
    <location>
        <begin position="130"/>
        <end position="154"/>
    </location>
</feature>
<evidence type="ECO:0000256" key="3">
    <source>
        <dbReference type="ARBA" id="ARBA00022475"/>
    </source>
</evidence>
<comment type="subcellular location">
    <subcellularLocation>
        <location evidence="1 7">Cell membrane</location>
        <topology evidence="1 7">Multi-pass membrane protein</topology>
    </subcellularLocation>
</comment>
<keyword evidence="10" id="KW-1185">Reference proteome</keyword>
<dbReference type="PROSITE" id="PS50928">
    <property type="entry name" value="ABC_TM1"/>
    <property type="match status" value="1"/>
</dbReference>
<keyword evidence="2 7" id="KW-0813">Transport</keyword>
<feature type="domain" description="ABC transmembrane type-1" evidence="8">
    <location>
        <begin position="94"/>
        <end position="335"/>
    </location>
</feature>
<organism evidence="9 10">
    <name type="scientific">Marinobacter xiaoshiensis</name>
    <dbReference type="NCBI Taxonomy" id="3073652"/>
    <lineage>
        <taxon>Bacteria</taxon>
        <taxon>Pseudomonadati</taxon>
        <taxon>Pseudomonadota</taxon>
        <taxon>Gammaproteobacteria</taxon>
        <taxon>Pseudomonadales</taxon>
        <taxon>Marinobacteraceae</taxon>
        <taxon>Marinobacter</taxon>
    </lineage>
</organism>
<keyword evidence="4 7" id="KW-0812">Transmembrane</keyword>
<accession>A0ABU2HDH5</accession>
<keyword evidence="5 7" id="KW-1133">Transmembrane helix</keyword>
<evidence type="ECO:0000259" key="8">
    <source>
        <dbReference type="PROSITE" id="PS50928"/>
    </source>
</evidence>
<dbReference type="InterPro" id="IPR000515">
    <property type="entry name" value="MetI-like"/>
</dbReference>
<feature type="transmembrane region" description="Helical" evidence="7">
    <location>
        <begin position="100"/>
        <end position="121"/>
    </location>
</feature>
<comment type="caution">
    <text evidence="9">The sequence shown here is derived from an EMBL/GenBank/DDBJ whole genome shotgun (WGS) entry which is preliminary data.</text>
</comment>
<protein>
    <submittedName>
        <fullName evidence="9">ABC transporter permease</fullName>
    </submittedName>
</protein>
<evidence type="ECO:0000256" key="5">
    <source>
        <dbReference type="ARBA" id="ARBA00022989"/>
    </source>
</evidence>
<dbReference type="Pfam" id="PF00528">
    <property type="entry name" value="BPD_transp_1"/>
    <property type="match status" value="1"/>
</dbReference>
<evidence type="ECO:0000256" key="4">
    <source>
        <dbReference type="ARBA" id="ARBA00022692"/>
    </source>
</evidence>
<gene>
    <name evidence="9" type="ORF">RKA07_00885</name>
</gene>
<evidence type="ECO:0000256" key="6">
    <source>
        <dbReference type="ARBA" id="ARBA00023136"/>
    </source>
</evidence>
<comment type="similarity">
    <text evidence="7">Belongs to the binding-protein-dependent transport system permease family.</text>
</comment>
<dbReference type="InterPro" id="IPR035906">
    <property type="entry name" value="MetI-like_sf"/>
</dbReference>
<feature type="transmembrane region" description="Helical" evidence="7">
    <location>
        <begin position="266"/>
        <end position="287"/>
    </location>
</feature>
<evidence type="ECO:0000256" key="2">
    <source>
        <dbReference type="ARBA" id="ARBA00022448"/>
    </source>
</evidence>
<dbReference type="Gene3D" id="1.10.3720.10">
    <property type="entry name" value="MetI-like"/>
    <property type="match status" value="1"/>
</dbReference>
<keyword evidence="6 7" id="KW-0472">Membrane</keyword>
<feature type="transmembrane region" description="Helical" evidence="7">
    <location>
        <begin position="313"/>
        <end position="338"/>
    </location>
</feature>
<evidence type="ECO:0000256" key="1">
    <source>
        <dbReference type="ARBA" id="ARBA00004651"/>
    </source>
</evidence>
<keyword evidence="3" id="KW-1003">Cell membrane</keyword>
<reference evidence="9" key="1">
    <citation type="submission" date="2023-09" db="EMBL/GenBank/DDBJ databases">
        <title>Marinobacter sediminicola sp. nov. and Marinobacter maritimum sp. nov., isolated from marine sediment.</title>
        <authorList>
            <person name="An J."/>
        </authorList>
    </citation>
    <scope>NUCLEOTIDE SEQUENCE</scope>
    <source>
        <strain evidence="9">F60267</strain>
    </source>
</reference>
<dbReference type="Proteomes" id="UP001267407">
    <property type="component" value="Unassembled WGS sequence"/>
</dbReference>
<dbReference type="CDD" id="cd06261">
    <property type="entry name" value="TM_PBP2"/>
    <property type="match status" value="1"/>
</dbReference>
<proteinExistence type="inferred from homology"/>
<dbReference type="InterPro" id="IPR045621">
    <property type="entry name" value="BPD_transp_1_N"/>
</dbReference>
<feature type="transmembrane region" description="Helical" evidence="7">
    <location>
        <begin position="12"/>
        <end position="30"/>
    </location>
</feature>
<dbReference type="PANTHER" id="PTHR43163:SF2">
    <property type="entry name" value="ABC TRANSPORTER PERMEASE PROTEIN"/>
    <property type="match status" value="1"/>
</dbReference>
<sequence length="349" mass="38074">MLAFLVQRISQAVLVMFVISVIAFAIQDGLGDPLQEMVGMSVSMEEREALREELGLNDSMVVQYLRFAGKAIQGDLGNSYFYGKPTLTVIAEHLPATLELVIGASLIIMLLSVPIGVYAAIRPQAWLAKFFMGVSTVGISIPVFLTAIVLIQIYSIGITVEWFPADTGWGQWLNGALSTDGGMPSYGRGDDLTHLFGTWNSGFFSELGLMHLVLPCVSLASIMLPLFIRLIRAEMMEVLQSDYIRYARAKGLSSARINFLHALKNTMLPVITVGGVQVGVMVAYTILTETVFQWPGVGLMFLEAITRSDIPLIVAYLMVVGLIFVITNTLVDLVYGLVNPTVKLTGKKA</sequence>
<evidence type="ECO:0000256" key="7">
    <source>
        <dbReference type="RuleBase" id="RU363032"/>
    </source>
</evidence>
<dbReference type="SUPFAM" id="SSF161098">
    <property type="entry name" value="MetI-like"/>
    <property type="match status" value="1"/>
</dbReference>
<feature type="transmembrane region" description="Helical" evidence="7">
    <location>
        <begin position="209"/>
        <end position="231"/>
    </location>
</feature>
<dbReference type="PANTHER" id="PTHR43163">
    <property type="entry name" value="DIPEPTIDE TRANSPORT SYSTEM PERMEASE PROTEIN DPPB-RELATED"/>
    <property type="match status" value="1"/>
</dbReference>
<dbReference type="EMBL" id="JAVMBO010000003">
    <property type="protein sequence ID" value="MDS1308651.1"/>
    <property type="molecule type" value="Genomic_DNA"/>
</dbReference>
<name>A0ABU2HDH5_9GAMM</name>